<feature type="region of interest" description="Disordered" evidence="1">
    <location>
        <begin position="160"/>
        <end position="189"/>
    </location>
</feature>
<gene>
    <name evidence="2" type="ORF">O181_034799</name>
</gene>
<name>A0A9Q3H9X3_9BASI</name>
<accession>A0A9Q3H9X3</accession>
<evidence type="ECO:0000256" key="1">
    <source>
        <dbReference type="SAM" id="MobiDB-lite"/>
    </source>
</evidence>
<evidence type="ECO:0000313" key="2">
    <source>
        <dbReference type="EMBL" id="MBW0495084.1"/>
    </source>
</evidence>
<reference evidence="2" key="1">
    <citation type="submission" date="2021-03" db="EMBL/GenBank/DDBJ databases">
        <title>Draft genome sequence of rust myrtle Austropuccinia psidii MF-1, a brazilian biotype.</title>
        <authorList>
            <person name="Quecine M.C."/>
            <person name="Pachon D.M.R."/>
            <person name="Bonatelli M.L."/>
            <person name="Correr F.H."/>
            <person name="Franceschini L.M."/>
            <person name="Leite T.F."/>
            <person name="Margarido G.R.A."/>
            <person name="Almeida C.A."/>
            <person name="Ferrarezi J.A."/>
            <person name="Labate C.A."/>
        </authorList>
    </citation>
    <scope>NUCLEOTIDE SEQUENCE</scope>
    <source>
        <strain evidence="2">MF-1</strain>
    </source>
</reference>
<sequence length="223" mass="23916">MSSKLTELTESSPSALSPSVLCGSGILSQLASPWSMDSSGHFDSAQAYDGYKAPSPHTGLPASNIRKYLWSKKDGPFGKYFPVSEAPTLDGTSGCSNMTGSRQINVGGLIVVGDRPIYSSSEFPISRINTKGVVKQIRQIANSPPYPDAEDSDELDSEEVEVVHNSAGKQSSTSPSHLPAKRFQSQIVPSTPRTFQPILSTIKATFPPASQICPQLGLPWFQK</sequence>
<keyword evidence="3" id="KW-1185">Reference proteome</keyword>
<organism evidence="2 3">
    <name type="scientific">Austropuccinia psidii MF-1</name>
    <dbReference type="NCBI Taxonomy" id="1389203"/>
    <lineage>
        <taxon>Eukaryota</taxon>
        <taxon>Fungi</taxon>
        <taxon>Dikarya</taxon>
        <taxon>Basidiomycota</taxon>
        <taxon>Pucciniomycotina</taxon>
        <taxon>Pucciniomycetes</taxon>
        <taxon>Pucciniales</taxon>
        <taxon>Sphaerophragmiaceae</taxon>
        <taxon>Austropuccinia</taxon>
    </lineage>
</organism>
<dbReference type="AlphaFoldDB" id="A0A9Q3H9X3"/>
<feature type="compositionally biased region" description="Polar residues" evidence="1">
    <location>
        <begin position="167"/>
        <end position="176"/>
    </location>
</feature>
<comment type="caution">
    <text evidence="2">The sequence shown here is derived from an EMBL/GenBank/DDBJ whole genome shotgun (WGS) entry which is preliminary data.</text>
</comment>
<protein>
    <submittedName>
        <fullName evidence="2">Uncharacterized protein</fullName>
    </submittedName>
</protein>
<dbReference type="EMBL" id="AVOT02012907">
    <property type="protein sequence ID" value="MBW0495084.1"/>
    <property type="molecule type" value="Genomic_DNA"/>
</dbReference>
<evidence type="ECO:0000313" key="3">
    <source>
        <dbReference type="Proteomes" id="UP000765509"/>
    </source>
</evidence>
<proteinExistence type="predicted"/>
<dbReference type="Proteomes" id="UP000765509">
    <property type="component" value="Unassembled WGS sequence"/>
</dbReference>